<gene>
    <name evidence="2" type="ORF">TWF106_005743</name>
</gene>
<protein>
    <submittedName>
        <fullName evidence="2">Uncharacterized protein</fullName>
    </submittedName>
</protein>
<comment type="caution">
    <text evidence="2">The sequence shown here is derived from an EMBL/GenBank/DDBJ whole genome shotgun (WGS) entry which is preliminary data.</text>
</comment>
<feature type="region of interest" description="Disordered" evidence="1">
    <location>
        <begin position="626"/>
        <end position="654"/>
    </location>
</feature>
<dbReference type="Gene3D" id="3.30.70.330">
    <property type="match status" value="1"/>
</dbReference>
<dbReference type="EMBL" id="WIWS01000262">
    <property type="protein sequence ID" value="KAF3195089.1"/>
    <property type="molecule type" value="Genomic_DNA"/>
</dbReference>
<proteinExistence type="predicted"/>
<feature type="region of interest" description="Disordered" evidence="1">
    <location>
        <begin position="330"/>
        <end position="354"/>
    </location>
</feature>
<evidence type="ECO:0000313" key="2">
    <source>
        <dbReference type="EMBL" id="KAF3195089.1"/>
    </source>
</evidence>
<accession>A0A7C8Q4I6</accession>
<dbReference type="AlphaFoldDB" id="A0A7C8Q4I6"/>
<sequence>MFVVGGFRFEIGRKILEVAALMFIGILGTLHGTFGSWDRGSGCSVLLSLELSRRSATAERASFTSPGNNHTYNFTSVFTSTSKFRPKFKFNLNLNINIDLNLNPLTISQPKLPIHSSSPPADEEIPAKSPFDLEIAFATTKTTTMMASAPRANAPRNPEEMSHMMSEFHRQSLIYQPPVDQGSQPSTAGYGLFSMQTSLQSPSELEPSQRLWPQSEFVMNVIEAPLEHANPGWRDHDLINASSLRQRAEAGMQNPTDANATKSIFQKSKASQGGVFGQGGNLNGGGPVAAAATAAAAAAPRDGKKTIPSHLTHMKYKGFDPLEAEITVSDPSTHRAEGTAKGTASFGSKARRRTDTVSLVEEEQKRRDLEHQLANFPPILPGCLWNTLSEEEAESRRAAVEDDMRLKWNIPSTRSSSPNLTRRATYNKHGGSNRRASVSMAHEDKGFSSAVGSILGASISQNQKHEAEKQPNTLLLAAPSSNESNTYTSVKISHPLLIANNNTWNRILGHMQNHGTIVNPFNHKAKFRLKACFPPGTPVDILASGDTRQSEYPVNPEMLRRANEVVMGPDWIKMTYETGSQAAGSLNSNGVHFDGFPLEVSLWNEADDIGSRSSAPTERPRWMVLSGDTGAGNTLRNPTKSASEPTKTASQRPDRQLVVLHDEAIFLKHPGLMDRIKEFVYGYLFQSTARYDDEGNYIKGSGGVLLDLWHLLTT</sequence>
<dbReference type="InterPro" id="IPR012677">
    <property type="entry name" value="Nucleotide-bd_a/b_plait_sf"/>
</dbReference>
<organism evidence="2 3">
    <name type="scientific">Orbilia oligospora</name>
    <name type="common">Nematode-trapping fungus</name>
    <name type="synonym">Arthrobotrys oligospora</name>
    <dbReference type="NCBI Taxonomy" id="2813651"/>
    <lineage>
        <taxon>Eukaryota</taxon>
        <taxon>Fungi</taxon>
        <taxon>Dikarya</taxon>
        <taxon>Ascomycota</taxon>
        <taxon>Pezizomycotina</taxon>
        <taxon>Orbiliomycetes</taxon>
        <taxon>Orbiliales</taxon>
        <taxon>Orbiliaceae</taxon>
        <taxon>Orbilia</taxon>
    </lineage>
</organism>
<feature type="compositionally biased region" description="Polar residues" evidence="1">
    <location>
        <begin position="410"/>
        <end position="424"/>
    </location>
</feature>
<evidence type="ECO:0000313" key="3">
    <source>
        <dbReference type="Proteomes" id="UP000472727"/>
    </source>
</evidence>
<name>A0A7C8Q4I6_ORBOL</name>
<feature type="compositionally biased region" description="Polar residues" evidence="1">
    <location>
        <begin position="631"/>
        <end position="651"/>
    </location>
</feature>
<reference evidence="2 3" key="1">
    <citation type="submission" date="2019-06" db="EMBL/GenBank/DDBJ databases">
        <authorList>
            <person name="Palmer J.M."/>
        </authorList>
    </citation>
    <scope>NUCLEOTIDE SEQUENCE [LARGE SCALE GENOMIC DNA]</scope>
    <source>
        <strain evidence="2 3">TWF106</strain>
    </source>
</reference>
<dbReference type="Proteomes" id="UP000472727">
    <property type="component" value="Unassembled WGS sequence"/>
</dbReference>
<evidence type="ECO:0000256" key="1">
    <source>
        <dbReference type="SAM" id="MobiDB-lite"/>
    </source>
</evidence>
<feature type="region of interest" description="Disordered" evidence="1">
    <location>
        <begin position="410"/>
        <end position="437"/>
    </location>
</feature>